<name>A0A177HJP2_9ACTN</name>
<reference evidence="1 2" key="1">
    <citation type="submission" date="2015-12" db="EMBL/GenBank/DDBJ databases">
        <title>Genome sequence of Streptomyces sp. G25.</title>
        <authorList>
            <person name="Poehlein A."/>
            <person name="Roettig A."/>
            <person name="Hiessl S."/>
            <person name="Hauschild P."/>
            <person name="Schauer J."/>
            <person name="Madkour M.H."/>
            <person name="Al-Ansari A.M."/>
            <person name="Almakishah N.H."/>
            <person name="Steinbuechel A."/>
            <person name="Daniel R."/>
        </authorList>
    </citation>
    <scope>NUCLEOTIDE SEQUENCE [LARGE SCALE GENOMIC DNA]</scope>
    <source>
        <strain evidence="2">G25(2015)</strain>
    </source>
</reference>
<gene>
    <name evidence="1" type="ORF">STSP_55220</name>
</gene>
<dbReference type="RefSeq" id="WP_067283286.1">
    <property type="nucleotide sequence ID" value="NZ_LOHS01000114.1"/>
</dbReference>
<accession>A0A177HJP2</accession>
<organism evidence="1 2">
    <name type="scientific">Streptomyces jeddahensis</name>
    <dbReference type="NCBI Taxonomy" id="1716141"/>
    <lineage>
        <taxon>Bacteria</taxon>
        <taxon>Bacillati</taxon>
        <taxon>Actinomycetota</taxon>
        <taxon>Actinomycetes</taxon>
        <taxon>Kitasatosporales</taxon>
        <taxon>Streptomycetaceae</taxon>
        <taxon>Streptomyces</taxon>
    </lineage>
</organism>
<evidence type="ECO:0000313" key="2">
    <source>
        <dbReference type="Proteomes" id="UP000077381"/>
    </source>
</evidence>
<dbReference type="Proteomes" id="UP000077381">
    <property type="component" value="Unassembled WGS sequence"/>
</dbReference>
<dbReference type="EMBL" id="LOHS01000114">
    <property type="protein sequence ID" value="OAH11145.1"/>
    <property type="molecule type" value="Genomic_DNA"/>
</dbReference>
<evidence type="ECO:0000313" key="1">
    <source>
        <dbReference type="EMBL" id="OAH11145.1"/>
    </source>
</evidence>
<proteinExistence type="predicted"/>
<protein>
    <submittedName>
        <fullName evidence="1">Uncharacterized protein</fullName>
    </submittedName>
</protein>
<keyword evidence="2" id="KW-1185">Reference proteome</keyword>
<sequence length="68" mass="7513">MRGRPPTGSDWSAALSRFFHQDGEHSQCPGGAAHHYDQSLWLTKGMGFGGAGGDWGQRLDQEYVRHGR</sequence>
<comment type="caution">
    <text evidence="1">The sequence shown here is derived from an EMBL/GenBank/DDBJ whole genome shotgun (WGS) entry which is preliminary data.</text>
</comment>
<dbReference type="PATRIC" id="fig|1716141.3.peg.5803"/>
<dbReference type="STRING" id="1716141.STSP_55220"/>
<dbReference type="OrthoDB" id="4816645at2"/>
<dbReference type="AlphaFoldDB" id="A0A177HJP2"/>